<dbReference type="SUPFAM" id="SSF53474">
    <property type="entry name" value="alpha/beta-Hydrolases"/>
    <property type="match status" value="1"/>
</dbReference>
<sequence length="407" mass="45903">MKIHSIVTISSLLLIASINARTVTYPGIGTFDSHDFYDELYRPFADLYLPKSPEECDIEFILYTRQNRHDGEKFSFNDTEQIKKTQFFNSTRPSKMFIHGFLDNIKFGNLIDEFKNLYLENEDINMFIVDWSRANSNPYGQAVVNSRVVGPMIAIQIQGFVREHGGNISDYHLLGHSLGAHVAGYAGKFLKGELGRITGLDPAGPYFEHLPDRARLWHTDAKFVDSIHTDSRVLINSLGLGMEETCSHIDFYPNGGRDQPGCDEARLGVVLLDLFSAGRTLIACSHQRAVDYYMDALAHGKEVPKTYLCDSYVDFKKGVCMDCKEDGSGCAMMGPRAIEYYNEHGKDVDHDLKFFMGTNDKAPYLGYNSLIRIKIADAGGDHHEHLGRMYLKLNFGTGDTLDRQYGQ</sequence>
<dbReference type="CDD" id="cd00707">
    <property type="entry name" value="Pancreat_lipase_like"/>
    <property type="match status" value="1"/>
</dbReference>
<evidence type="ECO:0000256" key="2">
    <source>
        <dbReference type="ARBA" id="ARBA00010701"/>
    </source>
</evidence>
<dbReference type="InterPro" id="IPR033906">
    <property type="entry name" value="Lipase_N"/>
</dbReference>
<dbReference type="InterPro" id="IPR000734">
    <property type="entry name" value="TAG_lipase"/>
</dbReference>
<comment type="subcellular location">
    <subcellularLocation>
        <location evidence="1">Secreted</location>
    </subcellularLocation>
</comment>
<keyword evidence="3" id="KW-0964">Secreted</keyword>
<proteinExistence type="inferred from homology"/>
<dbReference type="Proteomes" id="UP001142055">
    <property type="component" value="Chromosome 1"/>
</dbReference>
<dbReference type="InterPro" id="IPR016272">
    <property type="entry name" value="Lipase_LIPH"/>
</dbReference>
<dbReference type="InterPro" id="IPR013818">
    <property type="entry name" value="Lipase"/>
</dbReference>
<gene>
    <name evidence="9" type="ORF">RDWZM_000543</name>
</gene>
<evidence type="ECO:0000256" key="3">
    <source>
        <dbReference type="ARBA" id="ARBA00022525"/>
    </source>
</evidence>
<dbReference type="PIRSF" id="PIRSF000865">
    <property type="entry name" value="Lipoprotein_lipase_LIPH"/>
    <property type="match status" value="1"/>
</dbReference>
<evidence type="ECO:0000259" key="8">
    <source>
        <dbReference type="Pfam" id="PF00151"/>
    </source>
</evidence>
<name>A0A9Q0MB42_BLOTA</name>
<dbReference type="GO" id="GO:0016298">
    <property type="term" value="F:lipase activity"/>
    <property type="evidence" value="ECO:0007669"/>
    <property type="project" value="InterPro"/>
</dbReference>
<feature type="active site" description="Charge relay system" evidence="4">
    <location>
        <position position="201"/>
    </location>
</feature>
<dbReference type="Gene3D" id="3.40.50.1820">
    <property type="entry name" value="alpha/beta hydrolase"/>
    <property type="match status" value="1"/>
</dbReference>
<keyword evidence="5" id="KW-0106">Calcium</keyword>
<dbReference type="InterPro" id="IPR029058">
    <property type="entry name" value="AB_hydrolase_fold"/>
</dbReference>
<feature type="active site" description="Nucleophile" evidence="4">
    <location>
        <position position="177"/>
    </location>
</feature>
<accession>A0A9Q0MB42</accession>
<dbReference type="GO" id="GO:0052689">
    <property type="term" value="F:carboxylic ester hydrolase activity"/>
    <property type="evidence" value="ECO:0007669"/>
    <property type="project" value="InterPro"/>
</dbReference>
<keyword evidence="5" id="KW-0479">Metal-binding</keyword>
<feature type="chain" id="PRO_5040244206" description="Lipase domain-containing protein" evidence="7">
    <location>
        <begin position="21"/>
        <end position="407"/>
    </location>
</feature>
<feature type="domain" description="Lipase" evidence="8">
    <location>
        <begin position="49"/>
        <end position="364"/>
    </location>
</feature>
<dbReference type="GO" id="GO:0046872">
    <property type="term" value="F:metal ion binding"/>
    <property type="evidence" value="ECO:0007669"/>
    <property type="project" value="UniProtKB-KW"/>
</dbReference>
<evidence type="ECO:0000256" key="6">
    <source>
        <dbReference type="RuleBase" id="RU004262"/>
    </source>
</evidence>
<feature type="active site" description="Charge relay system" evidence="4">
    <location>
        <position position="286"/>
    </location>
</feature>
<feature type="signal peptide" evidence="7">
    <location>
        <begin position="1"/>
        <end position="20"/>
    </location>
</feature>
<evidence type="ECO:0000256" key="7">
    <source>
        <dbReference type="SAM" id="SignalP"/>
    </source>
</evidence>
<evidence type="ECO:0000256" key="5">
    <source>
        <dbReference type="PIRSR" id="PIRSR000865-2"/>
    </source>
</evidence>
<organism evidence="9 10">
    <name type="scientific">Blomia tropicalis</name>
    <name type="common">Mite</name>
    <dbReference type="NCBI Taxonomy" id="40697"/>
    <lineage>
        <taxon>Eukaryota</taxon>
        <taxon>Metazoa</taxon>
        <taxon>Ecdysozoa</taxon>
        <taxon>Arthropoda</taxon>
        <taxon>Chelicerata</taxon>
        <taxon>Arachnida</taxon>
        <taxon>Acari</taxon>
        <taxon>Acariformes</taxon>
        <taxon>Sarcoptiformes</taxon>
        <taxon>Astigmata</taxon>
        <taxon>Glycyphagoidea</taxon>
        <taxon>Echimyopodidae</taxon>
        <taxon>Blomia</taxon>
    </lineage>
</organism>
<dbReference type="PANTHER" id="PTHR11610">
    <property type="entry name" value="LIPASE"/>
    <property type="match status" value="1"/>
</dbReference>
<reference evidence="9" key="1">
    <citation type="submission" date="2022-12" db="EMBL/GenBank/DDBJ databases">
        <title>Genome assemblies of Blomia tropicalis.</title>
        <authorList>
            <person name="Cui Y."/>
        </authorList>
    </citation>
    <scope>NUCLEOTIDE SEQUENCE</scope>
    <source>
        <tissue evidence="9">Adult mites</tissue>
    </source>
</reference>
<feature type="binding site" evidence="5">
    <location>
        <position position="220"/>
    </location>
    <ligand>
        <name>Ca(2+)</name>
        <dbReference type="ChEBI" id="CHEBI:29108"/>
    </ligand>
</feature>
<comment type="similarity">
    <text evidence="2 6">Belongs to the AB hydrolase superfamily. Lipase family.</text>
</comment>
<evidence type="ECO:0000313" key="10">
    <source>
        <dbReference type="Proteomes" id="UP001142055"/>
    </source>
</evidence>
<feature type="binding site" evidence="5">
    <location>
        <position position="215"/>
    </location>
    <ligand>
        <name>Ca(2+)</name>
        <dbReference type="ChEBI" id="CHEBI:29108"/>
    </ligand>
</feature>
<dbReference type="GO" id="GO:0016042">
    <property type="term" value="P:lipid catabolic process"/>
    <property type="evidence" value="ECO:0007669"/>
    <property type="project" value="TreeGrafter"/>
</dbReference>
<dbReference type="EMBL" id="JAPWDV010000001">
    <property type="protein sequence ID" value="KAJ6221998.1"/>
    <property type="molecule type" value="Genomic_DNA"/>
</dbReference>
<evidence type="ECO:0000256" key="4">
    <source>
        <dbReference type="PIRSR" id="PIRSR000865-1"/>
    </source>
</evidence>
<dbReference type="AlphaFoldDB" id="A0A9Q0MB42"/>
<keyword evidence="10" id="KW-1185">Reference proteome</keyword>
<dbReference type="OMA" id="CKMEREL"/>
<dbReference type="PRINTS" id="PR00821">
    <property type="entry name" value="TAGLIPASE"/>
</dbReference>
<evidence type="ECO:0000256" key="1">
    <source>
        <dbReference type="ARBA" id="ARBA00004613"/>
    </source>
</evidence>
<comment type="caution">
    <text evidence="9">The sequence shown here is derived from an EMBL/GenBank/DDBJ whole genome shotgun (WGS) entry which is preliminary data.</text>
</comment>
<protein>
    <recommendedName>
        <fullName evidence="8">Lipase domain-containing protein</fullName>
    </recommendedName>
</protein>
<evidence type="ECO:0000313" key="9">
    <source>
        <dbReference type="EMBL" id="KAJ6221998.1"/>
    </source>
</evidence>
<keyword evidence="7" id="KW-0732">Signal</keyword>
<dbReference type="Pfam" id="PF00151">
    <property type="entry name" value="Lipase"/>
    <property type="match status" value="1"/>
</dbReference>
<dbReference type="GO" id="GO:0005615">
    <property type="term" value="C:extracellular space"/>
    <property type="evidence" value="ECO:0007669"/>
    <property type="project" value="TreeGrafter"/>
</dbReference>